<accession>A0A9P1P231</accession>
<proteinExistence type="predicted"/>
<keyword evidence="2" id="KW-1185">Reference proteome</keyword>
<gene>
    <name evidence="1" type="ORF">ARTHRO_61128</name>
</gene>
<organism evidence="1 2">
    <name type="scientific">Limnospira indica PCC 8005</name>
    <dbReference type="NCBI Taxonomy" id="376219"/>
    <lineage>
        <taxon>Bacteria</taxon>
        <taxon>Bacillati</taxon>
        <taxon>Cyanobacteriota</taxon>
        <taxon>Cyanophyceae</taxon>
        <taxon>Oscillatoriophycideae</taxon>
        <taxon>Oscillatoriales</taxon>
        <taxon>Sirenicapillariaceae</taxon>
        <taxon>Limnospira</taxon>
    </lineage>
</organism>
<dbReference type="EMBL" id="FO818640">
    <property type="protein sequence ID" value="CDM98527.1"/>
    <property type="molecule type" value="Genomic_DNA"/>
</dbReference>
<dbReference type="Proteomes" id="UP000032946">
    <property type="component" value="Chromosome"/>
</dbReference>
<evidence type="ECO:0000313" key="1">
    <source>
        <dbReference type="EMBL" id="CDM98527.1"/>
    </source>
</evidence>
<sequence length="99" mass="11579">MYNHSPKGEAMNSQTTWENLVINQTGEVRDWVKRKLIESENMASSTRPIRNFERDDWENATVVDVETIASEVVDDQPERLWRKVNGWFKTASDILWPAI</sequence>
<name>A0A9P1P231_9CYAN</name>
<reference evidence="1 2" key="1">
    <citation type="submission" date="2014-02" db="EMBL/GenBank/DDBJ databases">
        <authorList>
            <person name="Genoscope - CEA"/>
        </authorList>
    </citation>
    <scope>NUCLEOTIDE SEQUENCE [LARGE SCALE GENOMIC DNA]</scope>
    <source>
        <strain evidence="1 2">PCC 8005</strain>
    </source>
</reference>
<protein>
    <submittedName>
        <fullName evidence="1">Uncharacterized protein</fullName>
    </submittedName>
</protein>
<evidence type="ECO:0000313" key="2">
    <source>
        <dbReference type="Proteomes" id="UP000032946"/>
    </source>
</evidence>
<dbReference type="AlphaFoldDB" id="A0A9P1P231"/>